<dbReference type="PANTHER" id="PTHR34071">
    <property type="entry name" value="5-NITROIMIDAZOLE ANTIBIOTICS RESISTANCE PROTEIN, NIMA-FAMILY-RELATED PROTEIN-RELATED"/>
    <property type="match status" value="1"/>
</dbReference>
<dbReference type="GeneID" id="42305180"/>
<dbReference type="PATRIC" id="fig|47500.9.peg.2843"/>
<dbReference type="Proteomes" id="UP000037269">
    <property type="component" value="Unassembled WGS sequence"/>
</dbReference>
<dbReference type="PANTHER" id="PTHR34071:SF2">
    <property type="entry name" value="FLAVIN-NUCLEOTIDE-BINDING PROTEIN"/>
    <property type="match status" value="1"/>
</dbReference>
<dbReference type="STRING" id="47500.AF333_08220"/>
<evidence type="ECO:0000313" key="4">
    <source>
        <dbReference type="Proteomes" id="UP000182836"/>
    </source>
</evidence>
<gene>
    <name evidence="1" type="ORF">AF333_08220</name>
    <name evidence="2" type="ORF">SAMN04487909_11120</name>
</gene>
<organism evidence="1 3">
    <name type="scientific">Aneurinibacillus migulanus</name>
    <name type="common">Bacillus migulanus</name>
    <dbReference type="NCBI Taxonomy" id="47500"/>
    <lineage>
        <taxon>Bacteria</taxon>
        <taxon>Bacillati</taxon>
        <taxon>Bacillota</taxon>
        <taxon>Bacilli</taxon>
        <taxon>Bacillales</taxon>
        <taxon>Paenibacillaceae</taxon>
        <taxon>Aneurinibacillus group</taxon>
        <taxon>Aneurinibacillus</taxon>
    </lineage>
</organism>
<accession>A0A0M0H1A2</accession>
<evidence type="ECO:0000313" key="3">
    <source>
        <dbReference type="Proteomes" id="UP000037269"/>
    </source>
</evidence>
<dbReference type="AlphaFoldDB" id="A0A0M0H1A2"/>
<sequence length="194" mass="21902">MAEQIKNQNTRPIRRKVNELTSQAEIETCLRTVRTGYLGLQDNEGMYVVPLNFIWHNGSLYFHGSSEGRKTDALTQQEAPVCFTVVEDWGTIADPVPAHTSTAYRSVMVFGYPEKVESLKEATEALQAMLRKYVPGYYSGALASSHVDKYRSSLGNPTSVYRITPLRLTGKVNPVCPEQMFYPGRTIQDDRKME</sequence>
<keyword evidence="3" id="KW-1185">Reference proteome</keyword>
<dbReference type="EMBL" id="FNED01000011">
    <property type="protein sequence ID" value="SDJ05120.1"/>
    <property type="molecule type" value="Genomic_DNA"/>
</dbReference>
<dbReference type="OrthoDB" id="9794935at2"/>
<dbReference type="SUPFAM" id="SSF50475">
    <property type="entry name" value="FMN-binding split barrel"/>
    <property type="match status" value="1"/>
</dbReference>
<protein>
    <recommendedName>
        <fullName evidence="5">Pyridoxamine 5'-phosphate oxidase family protein</fullName>
    </recommendedName>
</protein>
<dbReference type="RefSeq" id="WP_043066713.1">
    <property type="nucleotide sequence ID" value="NZ_BJOA01000041.1"/>
</dbReference>
<evidence type="ECO:0000313" key="1">
    <source>
        <dbReference type="EMBL" id="KON95472.1"/>
    </source>
</evidence>
<dbReference type="Proteomes" id="UP000182836">
    <property type="component" value="Unassembled WGS sequence"/>
</dbReference>
<dbReference type="EMBL" id="LGUG01000004">
    <property type="protein sequence ID" value="KON95472.1"/>
    <property type="molecule type" value="Genomic_DNA"/>
</dbReference>
<dbReference type="Gene3D" id="2.30.110.10">
    <property type="entry name" value="Electron Transport, Fmn-binding Protein, Chain A"/>
    <property type="match status" value="1"/>
</dbReference>
<name>A0A0M0H1A2_ANEMI</name>
<proteinExistence type="predicted"/>
<evidence type="ECO:0008006" key="5">
    <source>
        <dbReference type="Google" id="ProtNLM"/>
    </source>
</evidence>
<dbReference type="Pfam" id="PF12900">
    <property type="entry name" value="Pyridox_ox_2"/>
    <property type="match status" value="1"/>
</dbReference>
<dbReference type="InterPro" id="IPR024747">
    <property type="entry name" value="Pyridox_Oxase-rel"/>
</dbReference>
<evidence type="ECO:0000313" key="2">
    <source>
        <dbReference type="EMBL" id="SDJ05120.1"/>
    </source>
</evidence>
<dbReference type="InterPro" id="IPR012349">
    <property type="entry name" value="Split_barrel_FMN-bd"/>
</dbReference>
<reference evidence="1 3" key="1">
    <citation type="submission" date="2015-07" db="EMBL/GenBank/DDBJ databases">
        <title>Fjat-14205 dsm 2895.</title>
        <authorList>
            <person name="Liu B."/>
            <person name="Wang J."/>
            <person name="Zhu Y."/>
            <person name="Liu G."/>
            <person name="Chen Q."/>
            <person name="Chen Z."/>
            <person name="Lan J."/>
            <person name="Che J."/>
            <person name="Ge C."/>
            <person name="Shi H."/>
            <person name="Pan Z."/>
            <person name="Liu X."/>
        </authorList>
    </citation>
    <scope>NUCLEOTIDE SEQUENCE [LARGE SCALE GENOMIC DNA]</scope>
    <source>
        <strain evidence="1 3">DSM 2895</strain>
    </source>
</reference>
<reference evidence="2 4" key="2">
    <citation type="submission" date="2016-10" db="EMBL/GenBank/DDBJ databases">
        <authorList>
            <person name="de Groot N.N."/>
        </authorList>
    </citation>
    <scope>NUCLEOTIDE SEQUENCE [LARGE SCALE GENOMIC DNA]</scope>
    <source>
        <strain evidence="2 4">DSM 2895</strain>
    </source>
</reference>